<dbReference type="OrthoDB" id="8812556at2"/>
<name>A0A4R3LDF2_9GAMM</name>
<feature type="transmembrane region" description="Helical" evidence="6">
    <location>
        <begin position="61"/>
        <end position="82"/>
    </location>
</feature>
<reference evidence="7 8" key="1">
    <citation type="submission" date="2019-03" db="EMBL/GenBank/DDBJ databases">
        <title>Genomic Encyclopedia of Type Strains, Phase IV (KMG-IV): sequencing the most valuable type-strain genomes for metagenomic binning, comparative biology and taxonomic classification.</title>
        <authorList>
            <person name="Goeker M."/>
        </authorList>
    </citation>
    <scope>NUCLEOTIDE SEQUENCE [LARGE SCALE GENOMIC DNA]</scope>
    <source>
        <strain evidence="7 8">DSM 21944</strain>
    </source>
</reference>
<dbReference type="Pfam" id="PF10066">
    <property type="entry name" value="DUF2304"/>
    <property type="match status" value="1"/>
</dbReference>
<dbReference type="InterPro" id="IPR019277">
    <property type="entry name" value="DUF2304"/>
</dbReference>
<dbReference type="Proteomes" id="UP000294599">
    <property type="component" value="Unassembled WGS sequence"/>
</dbReference>
<keyword evidence="4 6" id="KW-0472">Membrane</keyword>
<comment type="subcellular location">
    <subcellularLocation>
        <location evidence="1">Membrane</location>
        <topology evidence="1">Multi-pass membrane protein</topology>
    </subcellularLocation>
</comment>
<evidence type="ECO:0000256" key="3">
    <source>
        <dbReference type="ARBA" id="ARBA00022989"/>
    </source>
</evidence>
<dbReference type="InterPro" id="IPR037294">
    <property type="entry name" value="ABC_BtuC-like"/>
</dbReference>
<evidence type="ECO:0000256" key="5">
    <source>
        <dbReference type="SAM" id="Coils"/>
    </source>
</evidence>
<keyword evidence="8" id="KW-1185">Reference proteome</keyword>
<keyword evidence="2 6" id="KW-0812">Transmembrane</keyword>
<dbReference type="GO" id="GO:0016020">
    <property type="term" value="C:membrane"/>
    <property type="evidence" value="ECO:0007669"/>
    <property type="project" value="UniProtKB-SubCell"/>
</dbReference>
<evidence type="ECO:0000313" key="7">
    <source>
        <dbReference type="EMBL" id="TCS97390.1"/>
    </source>
</evidence>
<evidence type="ECO:0000256" key="6">
    <source>
        <dbReference type="SAM" id="Phobius"/>
    </source>
</evidence>
<gene>
    <name evidence="7" type="ORF">EDC25_11366</name>
</gene>
<accession>A0A4R3LDF2</accession>
<evidence type="ECO:0000256" key="4">
    <source>
        <dbReference type="ARBA" id="ARBA00023136"/>
    </source>
</evidence>
<evidence type="ECO:0000313" key="8">
    <source>
        <dbReference type="Proteomes" id="UP000294599"/>
    </source>
</evidence>
<dbReference type="RefSeq" id="WP_123521071.1">
    <property type="nucleotide sequence ID" value="NZ_JBHLWF010000085.1"/>
</dbReference>
<evidence type="ECO:0000256" key="1">
    <source>
        <dbReference type="ARBA" id="ARBA00004141"/>
    </source>
</evidence>
<dbReference type="EMBL" id="SMAF01000013">
    <property type="protein sequence ID" value="TCS97390.1"/>
    <property type="molecule type" value="Genomic_DNA"/>
</dbReference>
<organism evidence="7 8">
    <name type="scientific">Pseudofulvimonas gallinarii</name>
    <dbReference type="NCBI Taxonomy" id="634155"/>
    <lineage>
        <taxon>Bacteria</taxon>
        <taxon>Pseudomonadati</taxon>
        <taxon>Pseudomonadota</taxon>
        <taxon>Gammaproteobacteria</taxon>
        <taxon>Lysobacterales</taxon>
        <taxon>Rhodanobacteraceae</taxon>
        <taxon>Pseudofulvimonas</taxon>
    </lineage>
</organism>
<evidence type="ECO:0000256" key="2">
    <source>
        <dbReference type="ARBA" id="ARBA00022692"/>
    </source>
</evidence>
<feature type="coiled-coil region" evidence="5">
    <location>
        <begin position="87"/>
        <end position="114"/>
    </location>
</feature>
<keyword evidence="3 6" id="KW-1133">Transmembrane helix</keyword>
<evidence type="ECO:0008006" key="9">
    <source>
        <dbReference type="Google" id="ProtNLM"/>
    </source>
</evidence>
<protein>
    <recommendedName>
        <fullName evidence="9">DUF2304 domain-containing protein</fullName>
    </recommendedName>
</protein>
<proteinExistence type="predicted"/>
<sequence>MTLSILSLVVGLSLAGTILFLVRRDHLHGPYALGWLLLAVLIIIVAIVPASIDWVGQAVGIYYPPILLCLLAIAALLIKSLVSDLERSRQERTVRRLSQKLAILEQELAELRSRQGLPPVRRDHDSDGG</sequence>
<dbReference type="SUPFAM" id="SSF81345">
    <property type="entry name" value="ABC transporter involved in vitamin B12 uptake, BtuC"/>
    <property type="match status" value="1"/>
</dbReference>
<keyword evidence="5" id="KW-0175">Coiled coil</keyword>
<feature type="transmembrane region" description="Helical" evidence="6">
    <location>
        <begin position="34"/>
        <end position="55"/>
    </location>
</feature>
<comment type="caution">
    <text evidence="7">The sequence shown here is derived from an EMBL/GenBank/DDBJ whole genome shotgun (WGS) entry which is preliminary data.</text>
</comment>
<feature type="transmembrane region" description="Helical" evidence="6">
    <location>
        <begin position="6"/>
        <end position="22"/>
    </location>
</feature>
<dbReference type="AlphaFoldDB" id="A0A4R3LDF2"/>